<keyword evidence="1" id="KW-0175">Coiled coil</keyword>
<organism evidence="3 4">
    <name type="scientific">Rehmannia glutinosa</name>
    <name type="common">Chinese foxglove</name>
    <dbReference type="NCBI Taxonomy" id="99300"/>
    <lineage>
        <taxon>Eukaryota</taxon>
        <taxon>Viridiplantae</taxon>
        <taxon>Streptophyta</taxon>
        <taxon>Embryophyta</taxon>
        <taxon>Tracheophyta</taxon>
        <taxon>Spermatophyta</taxon>
        <taxon>Magnoliopsida</taxon>
        <taxon>eudicotyledons</taxon>
        <taxon>Gunneridae</taxon>
        <taxon>Pentapetalae</taxon>
        <taxon>asterids</taxon>
        <taxon>lamiids</taxon>
        <taxon>Lamiales</taxon>
        <taxon>Orobanchaceae</taxon>
        <taxon>Rehmannieae</taxon>
        <taxon>Rehmannia</taxon>
    </lineage>
</organism>
<feature type="coiled-coil region" evidence="1">
    <location>
        <begin position="36"/>
        <end position="63"/>
    </location>
</feature>
<comment type="caution">
    <text evidence="3">The sequence shown here is derived from an EMBL/GenBank/DDBJ whole genome shotgun (WGS) entry which is preliminary data.</text>
</comment>
<reference evidence="3 4" key="1">
    <citation type="journal article" date="2021" name="Comput. Struct. Biotechnol. J.">
        <title>De novo genome assembly of the potent medicinal plant Rehmannia glutinosa using nanopore technology.</title>
        <authorList>
            <person name="Ma L."/>
            <person name="Dong C."/>
            <person name="Song C."/>
            <person name="Wang X."/>
            <person name="Zheng X."/>
            <person name="Niu Y."/>
            <person name="Chen S."/>
            <person name="Feng W."/>
        </authorList>
    </citation>
    <scope>NUCLEOTIDE SEQUENCE [LARGE SCALE GENOMIC DNA]</scope>
    <source>
        <strain evidence="3">DH-2019</strain>
    </source>
</reference>
<gene>
    <name evidence="3" type="ORF">DH2020_007405</name>
</gene>
<evidence type="ECO:0000313" key="3">
    <source>
        <dbReference type="EMBL" id="KAK6115136.1"/>
    </source>
</evidence>
<evidence type="ECO:0000256" key="1">
    <source>
        <dbReference type="SAM" id="Coils"/>
    </source>
</evidence>
<accession>A0ABR0TYW6</accession>
<sequence length="139" mass="15658">MNSLRERAEQSEGLVAQHLRTTEHCNAVTHENEETLDGAFETMAQMHGQLEALQQQIEAQKGQIVLNQASIIHRTQLLRNRVLEAINIVSVVAPRPKTEAEVEPEENPEEDPNEEHKDPNMVVDIEGDSDDDARNTVMD</sequence>
<feature type="region of interest" description="Disordered" evidence="2">
    <location>
        <begin position="95"/>
        <end position="139"/>
    </location>
</feature>
<evidence type="ECO:0000313" key="4">
    <source>
        <dbReference type="Proteomes" id="UP001318860"/>
    </source>
</evidence>
<name>A0ABR0TYW6_REHGL</name>
<proteinExistence type="predicted"/>
<protein>
    <submittedName>
        <fullName evidence="3">Uncharacterized protein</fullName>
    </submittedName>
</protein>
<dbReference type="Proteomes" id="UP001318860">
    <property type="component" value="Unassembled WGS sequence"/>
</dbReference>
<keyword evidence="4" id="KW-1185">Reference proteome</keyword>
<feature type="compositionally biased region" description="Acidic residues" evidence="2">
    <location>
        <begin position="101"/>
        <end position="113"/>
    </location>
</feature>
<evidence type="ECO:0000256" key="2">
    <source>
        <dbReference type="SAM" id="MobiDB-lite"/>
    </source>
</evidence>
<dbReference type="EMBL" id="JABTTQ020003506">
    <property type="protein sequence ID" value="KAK6115136.1"/>
    <property type="molecule type" value="Genomic_DNA"/>
</dbReference>